<feature type="chain" id="PRO_5004673952" description="56 kDa gametocyte antigen, related" evidence="1">
    <location>
        <begin position="23"/>
        <end position="547"/>
    </location>
</feature>
<protein>
    <recommendedName>
        <fullName evidence="4">56 kDa gametocyte antigen, related</fullName>
    </recommendedName>
</protein>
<sequence>MTRLAACAALAAVALAAGQSVAMPTAIPVEVPMDEYGQAKTYQDTDIPTSTSTAAPESPQQWFEGFSRAVQKQLQLQENLMRQLVRDIQEYLTEAFGWNESDSSALARVNTMLDMISKRMAVTRDAANEISTTETEPQAVRDATRNFMKEVRVQDIVVDALWASLRGVQTSAWMSGVSSTIDERDVLAVANRAAEEFLARMYHNLRAAGVAEEDIVKYVPRTPADPSSSEPRNMGKKGRSYGYGHGYGCGYSYPLYSYGCPYSSCGYSYPFYASTWGYPSPLAWGYPSHSSFYWRRLGAAACPDCAPAPAPEPEFIIPPTAFRGLQEEAMMGTPYANPMMGTPMMGTPYANPMMASPYTTPMMGTSNTNPTMATPYTNPTMGTPYTNPTMATPYTNPTMGTPYTNPTMGTPYTNSMGTPYTNSMGAPYTNSMGTPYTNPTMGAPYTNPTMATPYTNPAMGAPYTNPTMGGPYTTPMAGQAYPAYPAAAAAGQRRSMGPTQGPMGRMGTSGSQYNSPAGYTGGYRGLSAFEAPEFFEPPMGIPSFGFE</sequence>
<proteinExistence type="predicted"/>
<evidence type="ECO:0000313" key="3">
    <source>
        <dbReference type="Proteomes" id="UP000030747"/>
    </source>
</evidence>
<dbReference type="VEuPathDB" id="ToxoDB:ETH_00007315"/>
<evidence type="ECO:0000313" key="2">
    <source>
        <dbReference type="EMBL" id="CDJ41535.1"/>
    </source>
</evidence>
<dbReference type="AlphaFoldDB" id="U6L197"/>
<dbReference type="GeneID" id="25250665"/>
<reference evidence="2" key="1">
    <citation type="submission" date="2013-10" db="EMBL/GenBank/DDBJ databases">
        <title>Genomic analysis of the causative agents of coccidiosis in chickens.</title>
        <authorList>
            <person name="Reid A.J."/>
            <person name="Blake D."/>
            <person name="Billington K."/>
            <person name="Browne H."/>
            <person name="Dunn M."/>
            <person name="Hung S."/>
            <person name="Kawahara F."/>
            <person name="Miranda-Saavedra D."/>
            <person name="Mourier T."/>
            <person name="Nagra H."/>
            <person name="Otto T.D."/>
            <person name="Rawlings N."/>
            <person name="Sanchez A."/>
            <person name="Sanders M."/>
            <person name="Subramaniam C."/>
            <person name="Tay Y."/>
            <person name="Dear P."/>
            <person name="Doerig C."/>
            <person name="Gruber A."/>
            <person name="Parkinson J."/>
            <person name="Shirley M."/>
            <person name="Wan K.L."/>
            <person name="Berriman M."/>
            <person name="Tomley F."/>
            <person name="Pain A."/>
        </authorList>
    </citation>
    <scope>NUCLEOTIDE SEQUENCE [LARGE SCALE GENOMIC DNA]</scope>
    <source>
        <strain evidence="2">Houghton</strain>
    </source>
</reference>
<dbReference type="VEuPathDB" id="ToxoDB:ETH2_0902700"/>
<keyword evidence="3" id="KW-1185">Reference proteome</keyword>
<evidence type="ECO:0000256" key="1">
    <source>
        <dbReference type="SAM" id="SignalP"/>
    </source>
</evidence>
<dbReference type="Proteomes" id="UP000030747">
    <property type="component" value="Unassembled WGS sequence"/>
</dbReference>
<evidence type="ECO:0008006" key="4">
    <source>
        <dbReference type="Google" id="ProtNLM"/>
    </source>
</evidence>
<keyword evidence="1" id="KW-0732">Signal</keyword>
<organism evidence="2 3">
    <name type="scientific">Eimeria tenella</name>
    <name type="common">Coccidian parasite</name>
    <dbReference type="NCBI Taxonomy" id="5802"/>
    <lineage>
        <taxon>Eukaryota</taxon>
        <taxon>Sar</taxon>
        <taxon>Alveolata</taxon>
        <taxon>Apicomplexa</taxon>
        <taxon>Conoidasida</taxon>
        <taxon>Coccidia</taxon>
        <taxon>Eucoccidiorida</taxon>
        <taxon>Eimeriorina</taxon>
        <taxon>Eimeriidae</taxon>
        <taxon>Eimeria</taxon>
    </lineage>
</organism>
<dbReference type="EMBL" id="HG675628">
    <property type="protein sequence ID" value="CDJ41535.1"/>
    <property type="molecule type" value="Genomic_DNA"/>
</dbReference>
<dbReference type="RefSeq" id="XP_013232285.1">
    <property type="nucleotide sequence ID" value="XM_013376831.1"/>
</dbReference>
<feature type="signal peptide" evidence="1">
    <location>
        <begin position="1"/>
        <end position="22"/>
    </location>
</feature>
<name>U6L197_EIMTE</name>
<gene>
    <name evidence="2" type="ORF">ETH_00007315</name>
</gene>
<reference evidence="2" key="2">
    <citation type="submission" date="2013-10" db="EMBL/GenBank/DDBJ databases">
        <authorList>
            <person name="Aslett M."/>
        </authorList>
    </citation>
    <scope>NUCLEOTIDE SEQUENCE [LARGE SCALE GENOMIC DNA]</scope>
    <source>
        <strain evidence="2">Houghton</strain>
    </source>
</reference>
<dbReference type="OrthoDB" id="347673at2759"/>
<accession>U6L197</accession>